<keyword evidence="4 5" id="KW-0472">Membrane</keyword>
<keyword evidence="7" id="KW-1185">Reference proteome</keyword>
<evidence type="ECO:0000256" key="4">
    <source>
        <dbReference type="ARBA" id="ARBA00023136"/>
    </source>
</evidence>
<evidence type="ECO:0000313" key="7">
    <source>
        <dbReference type="Proteomes" id="UP001301731"/>
    </source>
</evidence>
<gene>
    <name evidence="6" type="ORF">R2D22_29320</name>
</gene>
<sequence length="365" mass="38147">MSFVDEVKNAVSPRAALLVLGVLALQLLFITSYVGALHHPKPKDIPVAVVAPDQLAAPLADRLDRLPGSPLDPRTLADERVARDQMLNRDIDAALVVDPRSTTDTLMIASGQGTSETQAITRIFEEVAKEQQRTLRLDDVAPVSNQDAGGLSSFYLVVGWCVGGYLCAAVLAISAGARPANRERAAIRLLVMAAYAIVTGLLGALIVGPILGALPGSVPSLWGLGALTVFAVGAATLALQAVFGIVGIGLAILFVVIAGNPSAGGAYPLPLLPDFWRTIGPGLPPGSATWVARSIAYFRGNAVATPLFVLTLWAGAGAVITLVFSSLRRKDEIDALVRNGPALSAAPPNAPERASYIRAERRFEG</sequence>
<feature type="transmembrane region" description="Helical" evidence="5">
    <location>
        <begin position="189"/>
        <end position="214"/>
    </location>
</feature>
<feature type="transmembrane region" description="Helical" evidence="5">
    <location>
        <begin position="246"/>
        <end position="267"/>
    </location>
</feature>
<dbReference type="Proteomes" id="UP001301731">
    <property type="component" value="Chromosome"/>
</dbReference>
<feature type="transmembrane region" description="Helical" evidence="5">
    <location>
        <begin position="220"/>
        <end position="239"/>
    </location>
</feature>
<dbReference type="RefSeq" id="WP_318107707.1">
    <property type="nucleotide sequence ID" value="NZ_CP137573.1"/>
</dbReference>
<proteinExistence type="predicted"/>
<evidence type="ECO:0000256" key="1">
    <source>
        <dbReference type="ARBA" id="ARBA00004141"/>
    </source>
</evidence>
<keyword evidence="2 5" id="KW-0812">Transmembrane</keyword>
<feature type="transmembrane region" description="Helical" evidence="5">
    <location>
        <begin position="15"/>
        <end position="36"/>
    </location>
</feature>
<reference evidence="6 7" key="1">
    <citation type="submission" date="2023-10" db="EMBL/GenBank/DDBJ databases">
        <title>The genome sequence of Streptomyces sp. HUAS YS2.</title>
        <authorList>
            <person name="Mo P."/>
        </authorList>
    </citation>
    <scope>NUCLEOTIDE SEQUENCE [LARGE SCALE GENOMIC DNA]</scope>
    <source>
        <strain evidence="6 7">HUAS YS2</strain>
    </source>
</reference>
<organism evidence="6 7">
    <name type="scientific">Streptomyces solicathayae</name>
    <dbReference type="NCBI Taxonomy" id="3081768"/>
    <lineage>
        <taxon>Bacteria</taxon>
        <taxon>Bacillati</taxon>
        <taxon>Actinomycetota</taxon>
        <taxon>Actinomycetes</taxon>
        <taxon>Kitasatosporales</taxon>
        <taxon>Streptomycetaceae</taxon>
        <taxon>Streptomyces</taxon>
    </lineage>
</organism>
<evidence type="ECO:0000256" key="5">
    <source>
        <dbReference type="SAM" id="Phobius"/>
    </source>
</evidence>
<accession>A0ABZ0M0G6</accession>
<name>A0ABZ0M0G6_9ACTN</name>
<dbReference type="EMBL" id="CP137573">
    <property type="protein sequence ID" value="WOX25255.1"/>
    <property type="molecule type" value="Genomic_DNA"/>
</dbReference>
<feature type="transmembrane region" description="Helical" evidence="5">
    <location>
        <begin position="303"/>
        <end position="324"/>
    </location>
</feature>
<evidence type="ECO:0000313" key="6">
    <source>
        <dbReference type="EMBL" id="WOX25255.1"/>
    </source>
</evidence>
<feature type="transmembrane region" description="Helical" evidence="5">
    <location>
        <begin position="154"/>
        <end position="177"/>
    </location>
</feature>
<keyword evidence="3 5" id="KW-1133">Transmembrane helix</keyword>
<comment type="subcellular location">
    <subcellularLocation>
        <location evidence="1">Membrane</location>
        <topology evidence="1">Multi-pass membrane protein</topology>
    </subcellularLocation>
</comment>
<protein>
    <submittedName>
        <fullName evidence="6">DUF3533 domain-containing protein</fullName>
    </submittedName>
</protein>
<evidence type="ECO:0000256" key="2">
    <source>
        <dbReference type="ARBA" id="ARBA00022692"/>
    </source>
</evidence>
<dbReference type="InterPro" id="IPR051328">
    <property type="entry name" value="T7SS_ABC-Transporter"/>
</dbReference>
<dbReference type="PANTHER" id="PTHR43077:SF5">
    <property type="entry name" value="PHAGE INFECTION PROTEIN"/>
    <property type="match status" value="1"/>
</dbReference>
<evidence type="ECO:0000256" key="3">
    <source>
        <dbReference type="ARBA" id="ARBA00022989"/>
    </source>
</evidence>
<dbReference type="PANTHER" id="PTHR43077">
    <property type="entry name" value="TRANSPORT PERMEASE YVFS-RELATED"/>
    <property type="match status" value="1"/>
</dbReference>